<comment type="caution">
    <text evidence="3">The sequence shown here is derived from an EMBL/GenBank/DDBJ whole genome shotgun (WGS) entry which is preliminary data.</text>
</comment>
<dbReference type="AlphaFoldDB" id="A0A1V2A463"/>
<dbReference type="InterPro" id="IPR036679">
    <property type="entry name" value="FlgN-like_sf"/>
</dbReference>
<evidence type="ECO:0000256" key="1">
    <source>
        <dbReference type="ARBA" id="ARBA00022795"/>
    </source>
</evidence>
<evidence type="ECO:0000256" key="2">
    <source>
        <dbReference type="SAM" id="MobiDB-lite"/>
    </source>
</evidence>
<evidence type="ECO:0008006" key="5">
    <source>
        <dbReference type="Google" id="ProtNLM"/>
    </source>
</evidence>
<dbReference type="GO" id="GO:0044780">
    <property type="term" value="P:bacterial-type flagellum assembly"/>
    <property type="evidence" value="ECO:0007669"/>
    <property type="project" value="InterPro"/>
</dbReference>
<evidence type="ECO:0000313" key="4">
    <source>
        <dbReference type="Proteomes" id="UP000188613"/>
    </source>
</evidence>
<protein>
    <recommendedName>
        <fullName evidence="5">Flagellar protein FlgN</fullName>
    </recommendedName>
</protein>
<gene>
    <name evidence="3" type="ORF">BTO28_15615</name>
</gene>
<dbReference type="InterPro" id="IPR007809">
    <property type="entry name" value="FlgN-like"/>
</dbReference>
<sequence length="145" mass="16150">MIIETLEKQLALHKSLLQLAHSKTDAIKKNDIELLNRIVRDEQRHVNAITVLEKKRTGESTESISDILPTLPSDEQKKVIAIRDELMGVLTKLKSVNELNVQMIDQSLQFVHLQLDLLAPQDAGTYAPDGDNDSPNSGPVFDSKA</sequence>
<dbReference type="STRING" id="1714355.BTO28_15615"/>
<dbReference type="OrthoDB" id="2381500at2"/>
<dbReference type="SUPFAM" id="SSF140566">
    <property type="entry name" value="FlgN-like"/>
    <property type="match status" value="1"/>
</dbReference>
<dbReference type="RefSeq" id="WP_076767979.1">
    <property type="nucleotide sequence ID" value="NZ_MSFI01000030.1"/>
</dbReference>
<feature type="region of interest" description="Disordered" evidence="2">
    <location>
        <begin position="124"/>
        <end position="145"/>
    </location>
</feature>
<evidence type="ECO:0000313" key="3">
    <source>
        <dbReference type="EMBL" id="OMP65805.1"/>
    </source>
</evidence>
<dbReference type="Proteomes" id="UP000188613">
    <property type="component" value="Unassembled WGS sequence"/>
</dbReference>
<keyword evidence="1" id="KW-1005">Bacterial flagellum biogenesis</keyword>
<dbReference type="EMBL" id="MSFI01000030">
    <property type="protein sequence ID" value="OMP65805.1"/>
    <property type="molecule type" value="Genomic_DNA"/>
</dbReference>
<dbReference type="Gene3D" id="1.20.58.300">
    <property type="entry name" value="FlgN-like"/>
    <property type="match status" value="1"/>
</dbReference>
<dbReference type="Pfam" id="PF05130">
    <property type="entry name" value="FlgN"/>
    <property type="match status" value="1"/>
</dbReference>
<keyword evidence="4" id="KW-1185">Reference proteome</keyword>
<reference evidence="3 4" key="1">
    <citation type="submission" date="2016-12" db="EMBL/GenBank/DDBJ databases">
        <title>Domibacillus sp. SAB 38T whole genome sequencing.</title>
        <authorList>
            <person name="Verma A."/>
            <person name="Ojha A.K."/>
            <person name="Krishnamurthi S."/>
        </authorList>
    </citation>
    <scope>NUCLEOTIDE SEQUENCE [LARGE SCALE GENOMIC DNA]</scope>
    <source>
        <strain evidence="3 4">SAB 38</strain>
    </source>
</reference>
<name>A0A1V2A463_9BACI</name>
<proteinExistence type="predicted"/>
<organism evidence="3 4">
    <name type="scientific">Domibacillus epiphyticus</name>
    <dbReference type="NCBI Taxonomy" id="1714355"/>
    <lineage>
        <taxon>Bacteria</taxon>
        <taxon>Bacillati</taxon>
        <taxon>Bacillota</taxon>
        <taxon>Bacilli</taxon>
        <taxon>Bacillales</taxon>
        <taxon>Bacillaceae</taxon>
        <taxon>Domibacillus</taxon>
    </lineage>
</organism>
<accession>A0A1V2A463</accession>